<gene>
    <name evidence="3" type="ORF">SEMRO_1561_G282600.1</name>
</gene>
<evidence type="ECO:0000313" key="4">
    <source>
        <dbReference type="Proteomes" id="UP001153069"/>
    </source>
</evidence>
<feature type="compositionally biased region" description="Acidic residues" evidence="1">
    <location>
        <begin position="21"/>
        <end position="37"/>
    </location>
</feature>
<dbReference type="EMBL" id="CAICTM010001559">
    <property type="protein sequence ID" value="CAB9524633.1"/>
    <property type="molecule type" value="Genomic_DNA"/>
</dbReference>
<feature type="domain" description="Glyoxalase-like" evidence="2">
    <location>
        <begin position="54"/>
        <end position="226"/>
    </location>
</feature>
<name>A0A9N8HRF5_9STRA</name>
<dbReference type="Proteomes" id="UP001153069">
    <property type="component" value="Unassembled WGS sequence"/>
</dbReference>
<dbReference type="Pfam" id="PF13468">
    <property type="entry name" value="Glyoxalase_3"/>
    <property type="match status" value="1"/>
</dbReference>
<feature type="region of interest" description="Disordered" evidence="1">
    <location>
        <begin position="1"/>
        <end position="38"/>
    </location>
</feature>
<protein>
    <recommendedName>
        <fullName evidence="2">Glyoxalase-like domain-containing protein</fullName>
    </recommendedName>
</protein>
<evidence type="ECO:0000256" key="1">
    <source>
        <dbReference type="SAM" id="MobiDB-lite"/>
    </source>
</evidence>
<dbReference type="OrthoDB" id="46299at2759"/>
<reference evidence="3" key="1">
    <citation type="submission" date="2020-06" db="EMBL/GenBank/DDBJ databases">
        <authorList>
            <consortium name="Plant Systems Biology data submission"/>
        </authorList>
    </citation>
    <scope>NUCLEOTIDE SEQUENCE</scope>
    <source>
        <strain evidence="3">D6</strain>
    </source>
</reference>
<evidence type="ECO:0000313" key="3">
    <source>
        <dbReference type="EMBL" id="CAB9524633.1"/>
    </source>
</evidence>
<accession>A0A9N8HRF5</accession>
<dbReference type="Gene3D" id="3.10.180.10">
    <property type="entry name" value="2,3-Dihydroxybiphenyl 1,2-Dioxygenase, domain 1"/>
    <property type="match status" value="1"/>
</dbReference>
<dbReference type="AlphaFoldDB" id="A0A9N8HRF5"/>
<feature type="region of interest" description="Disordered" evidence="1">
    <location>
        <begin position="252"/>
        <end position="272"/>
    </location>
</feature>
<keyword evidence="4" id="KW-1185">Reference proteome</keyword>
<sequence>MGDDAEAAEAQELMNKLGIDYEVEDEDGSDEEMDPEEMAEKWRREVTITPDNCLDQVIIGTSDLDKAVEEFEKMSGVAPCVTTTFRGTGTKSARCAFEECAYVELVGPDEKQEQTDFSKALAALPAGELVACHYAVRLEESKDMEVRKGWSANGMEYDQITMVSKDKGMPWLWDMYFIKGDGLVPFLTDWSTHDSMHASARLPICGSLSGVKVSAPDDHVVHKLLKSPANMDLSTGSPKLEFTIDFKNGSSHTFSSSDPIGISYPEEGGIGS</sequence>
<dbReference type="InterPro" id="IPR029068">
    <property type="entry name" value="Glyas_Bleomycin-R_OHBP_Dase"/>
</dbReference>
<comment type="caution">
    <text evidence="3">The sequence shown here is derived from an EMBL/GenBank/DDBJ whole genome shotgun (WGS) entry which is preliminary data.</text>
</comment>
<organism evidence="3 4">
    <name type="scientific">Seminavis robusta</name>
    <dbReference type="NCBI Taxonomy" id="568900"/>
    <lineage>
        <taxon>Eukaryota</taxon>
        <taxon>Sar</taxon>
        <taxon>Stramenopiles</taxon>
        <taxon>Ochrophyta</taxon>
        <taxon>Bacillariophyta</taxon>
        <taxon>Bacillariophyceae</taxon>
        <taxon>Bacillariophycidae</taxon>
        <taxon>Naviculales</taxon>
        <taxon>Naviculaceae</taxon>
        <taxon>Seminavis</taxon>
    </lineage>
</organism>
<dbReference type="InterPro" id="IPR025870">
    <property type="entry name" value="Glyoxalase-like_dom"/>
</dbReference>
<proteinExistence type="predicted"/>
<evidence type="ECO:0000259" key="2">
    <source>
        <dbReference type="Pfam" id="PF13468"/>
    </source>
</evidence>